<keyword evidence="5" id="KW-1185">Reference proteome</keyword>
<dbReference type="GO" id="GO:0004016">
    <property type="term" value="F:adenylate cyclase activity"/>
    <property type="evidence" value="ECO:0007669"/>
    <property type="project" value="TreeGrafter"/>
</dbReference>
<keyword evidence="2" id="KW-0067">ATP-binding</keyword>
<organism evidence="4 5">
    <name type="scientific">Actinophytocola oryzae</name>
    <dbReference type="NCBI Taxonomy" id="502181"/>
    <lineage>
        <taxon>Bacteria</taxon>
        <taxon>Bacillati</taxon>
        <taxon>Actinomycetota</taxon>
        <taxon>Actinomycetes</taxon>
        <taxon>Pseudonocardiales</taxon>
        <taxon>Pseudonocardiaceae</taxon>
    </lineage>
</organism>
<dbReference type="InterPro" id="IPR016032">
    <property type="entry name" value="Sig_transdc_resp-reg_C-effctor"/>
</dbReference>
<dbReference type="EMBL" id="SOCP01000009">
    <property type="protein sequence ID" value="TDV47986.1"/>
    <property type="molecule type" value="Genomic_DNA"/>
</dbReference>
<proteinExistence type="predicted"/>
<dbReference type="InterPro" id="IPR036388">
    <property type="entry name" value="WH-like_DNA-bd_sf"/>
</dbReference>
<reference evidence="4 5" key="1">
    <citation type="submission" date="2019-03" db="EMBL/GenBank/DDBJ databases">
        <title>Genomic Encyclopedia of Archaeal and Bacterial Type Strains, Phase II (KMG-II): from individual species to whole genera.</title>
        <authorList>
            <person name="Goeker M."/>
        </authorList>
    </citation>
    <scope>NUCLEOTIDE SEQUENCE [LARGE SCALE GENOMIC DNA]</scope>
    <source>
        <strain evidence="4 5">DSM 45499</strain>
    </source>
</reference>
<dbReference type="AlphaFoldDB" id="A0A4R7VFH3"/>
<evidence type="ECO:0000256" key="1">
    <source>
        <dbReference type="ARBA" id="ARBA00022741"/>
    </source>
</evidence>
<dbReference type="PANTHER" id="PTHR16305:SF35">
    <property type="entry name" value="TRANSCRIPTIONAL ACTIVATOR DOMAIN"/>
    <property type="match status" value="1"/>
</dbReference>
<protein>
    <submittedName>
        <fullName evidence="4">Regulatory LuxR family protein</fullName>
    </submittedName>
</protein>
<dbReference type="GO" id="GO:0006355">
    <property type="term" value="P:regulation of DNA-templated transcription"/>
    <property type="evidence" value="ECO:0007669"/>
    <property type="project" value="InterPro"/>
</dbReference>
<evidence type="ECO:0000259" key="3">
    <source>
        <dbReference type="PROSITE" id="PS50043"/>
    </source>
</evidence>
<dbReference type="InterPro" id="IPR041664">
    <property type="entry name" value="AAA_16"/>
</dbReference>
<dbReference type="SUPFAM" id="SSF52540">
    <property type="entry name" value="P-loop containing nucleoside triphosphate hydrolases"/>
    <property type="match status" value="1"/>
</dbReference>
<dbReference type="CDD" id="cd06170">
    <property type="entry name" value="LuxR_C_like"/>
    <property type="match status" value="1"/>
</dbReference>
<dbReference type="Pfam" id="PF13191">
    <property type="entry name" value="AAA_16"/>
    <property type="match status" value="1"/>
</dbReference>
<dbReference type="GO" id="GO:0005524">
    <property type="term" value="F:ATP binding"/>
    <property type="evidence" value="ECO:0007669"/>
    <property type="project" value="UniProtKB-KW"/>
</dbReference>
<keyword evidence="1" id="KW-0547">Nucleotide-binding</keyword>
<dbReference type="SMART" id="SM00421">
    <property type="entry name" value="HTH_LUXR"/>
    <property type="match status" value="1"/>
</dbReference>
<evidence type="ECO:0000313" key="4">
    <source>
        <dbReference type="EMBL" id="TDV47986.1"/>
    </source>
</evidence>
<dbReference type="RefSeq" id="WP_133905262.1">
    <property type="nucleotide sequence ID" value="NZ_SOCP01000009.1"/>
</dbReference>
<accession>A0A4R7VFH3</accession>
<dbReference type="PANTHER" id="PTHR16305">
    <property type="entry name" value="TESTICULAR SOLUBLE ADENYLYL CYCLASE"/>
    <property type="match status" value="1"/>
</dbReference>
<evidence type="ECO:0000313" key="5">
    <source>
        <dbReference type="Proteomes" id="UP000294927"/>
    </source>
</evidence>
<feature type="domain" description="HTH luxR-type" evidence="3">
    <location>
        <begin position="866"/>
        <end position="930"/>
    </location>
</feature>
<dbReference type="InterPro" id="IPR027417">
    <property type="entry name" value="P-loop_NTPase"/>
</dbReference>
<gene>
    <name evidence="4" type="ORF">CLV71_109230</name>
</gene>
<dbReference type="SUPFAM" id="SSF46894">
    <property type="entry name" value="C-terminal effector domain of the bipartite response regulators"/>
    <property type="match status" value="1"/>
</dbReference>
<dbReference type="Proteomes" id="UP000294927">
    <property type="component" value="Unassembled WGS sequence"/>
</dbReference>
<dbReference type="GO" id="GO:0005737">
    <property type="term" value="C:cytoplasm"/>
    <property type="evidence" value="ECO:0007669"/>
    <property type="project" value="TreeGrafter"/>
</dbReference>
<dbReference type="PROSITE" id="PS50043">
    <property type="entry name" value="HTH_LUXR_2"/>
    <property type="match status" value="1"/>
</dbReference>
<dbReference type="GO" id="GO:0003677">
    <property type="term" value="F:DNA binding"/>
    <property type="evidence" value="ECO:0007669"/>
    <property type="project" value="InterPro"/>
</dbReference>
<name>A0A4R7VFH3_9PSEU</name>
<dbReference type="InterPro" id="IPR000792">
    <property type="entry name" value="Tscrpt_reg_LuxR_C"/>
</dbReference>
<dbReference type="Gene3D" id="1.10.10.10">
    <property type="entry name" value="Winged helix-like DNA-binding domain superfamily/Winged helix DNA-binding domain"/>
    <property type="match status" value="1"/>
</dbReference>
<dbReference type="Gene3D" id="1.25.40.10">
    <property type="entry name" value="Tetratricopeptide repeat domain"/>
    <property type="match status" value="1"/>
</dbReference>
<sequence>MLAEREGALAVAGRALAAAAAGDGGLLVITGSPGTGRSALLSSVVDLAGEPPRVLRADATLAERDFDLGVVQQLVRPLVDTAPAAELDRWFSGAAALARPLLTDGPDAGTARGGELPGLHALVVNLSADRPVLLAVDDLQWTDRSSLRWLAYLVRRLSGTRVLVVATAADGYAVAEPALVEDICTSATRTVQVSPLTAAGVGAVVAAEYAARSVTEPVDPAFARACHHATGGNPAALLAVLHGLQAKGVRPVAAAAETVRRESHALLRARRLYYLDTQPPPVRTVARALAVLGDQADHDLIGEVAGLDGPAYKDALQALDRLGLLAGVGPPRLADLGVRTATEAAIPVAERDRLHRVAAMALHDAGRSAEDVATQLSRVHDHQPWETDLLRSAAATALDRGAADEAVRYLRHALLAGSSGGPERARLLVDLAAAERGVDPVAAVGHIVQALPDLPAGPEHAAAVLSVPFALAARSPSVSTPLRAGAEAPDPGLAAAYPDLALRLEARGRAIDDHDPVRLADAVARLRGLDPRPLDTPGGRELLAVLANAASVGASTTATEVGALGVALLDREDPGFAHVHTAFPVLVTALVAAGEAGAAGAWLDRVWRRARPKEPAGPRAAVLAERAAVLLATGSVAEARSLAGTALETAGTAWPGATALARVTLTGVAMATNDVELARRVLDDGDDAADPGAVLTSLMARGLVDAVRGDHVAALDKMLEYGDRAARYGWTNPALFPWRTYAAALYQRLGDVDAAVALAEREHAAAVAWGEPGTVGRALRLRGTVLGGEEGLTALRAAVARLRDAQDAVELSRALVLLGRGLATLGDPGAGAALAEADRIASACGGVWAAVNPEVDWSGPVLSLAPGGGVTELSKAELTVLALVVRGLTNQRIADILGITRRAVEKSLTGSYRKLGVSGRAAVLAQWRSLLPDLDPGADEHV</sequence>
<comment type="caution">
    <text evidence="4">The sequence shown here is derived from an EMBL/GenBank/DDBJ whole genome shotgun (WGS) entry which is preliminary data.</text>
</comment>
<dbReference type="Pfam" id="PF00196">
    <property type="entry name" value="GerE"/>
    <property type="match status" value="1"/>
</dbReference>
<dbReference type="OrthoDB" id="3178131at2"/>
<evidence type="ECO:0000256" key="2">
    <source>
        <dbReference type="ARBA" id="ARBA00022840"/>
    </source>
</evidence>
<dbReference type="InterPro" id="IPR011990">
    <property type="entry name" value="TPR-like_helical_dom_sf"/>
</dbReference>